<reference evidence="12" key="1">
    <citation type="journal article" date="2014" name="Proc. Natl. Acad. Sci. U.S.A.">
        <title>Extensive sampling of basidiomycete genomes demonstrates inadequacy of the white-rot/brown-rot paradigm for wood decay fungi.</title>
        <authorList>
            <person name="Riley R."/>
            <person name="Salamov A.A."/>
            <person name="Brown D.W."/>
            <person name="Nagy L.G."/>
            <person name="Floudas D."/>
            <person name="Held B.W."/>
            <person name="Levasseur A."/>
            <person name="Lombard V."/>
            <person name="Morin E."/>
            <person name="Otillar R."/>
            <person name="Lindquist E.A."/>
            <person name="Sun H."/>
            <person name="LaButti K.M."/>
            <person name="Schmutz J."/>
            <person name="Jabbour D."/>
            <person name="Luo H."/>
            <person name="Baker S.E."/>
            <person name="Pisabarro A.G."/>
            <person name="Walton J.D."/>
            <person name="Blanchette R.A."/>
            <person name="Henrissat B."/>
            <person name="Martin F."/>
            <person name="Cullen D."/>
            <person name="Hibbett D.S."/>
            <person name="Grigoriev I.V."/>
        </authorList>
    </citation>
    <scope>NUCLEOTIDE SEQUENCE [LARGE SCALE GENOMIC DNA]</scope>
    <source>
        <strain evidence="12">MUCL 33604</strain>
    </source>
</reference>
<dbReference type="HOGENOM" id="CLU_022279_3_0_1"/>
<evidence type="ECO:0000313" key="11">
    <source>
        <dbReference type="EMBL" id="KDQ60982.1"/>
    </source>
</evidence>
<feature type="active site" description="GMP-histidine intermediate" evidence="8">
    <location>
        <position position="394"/>
    </location>
</feature>
<dbReference type="PANTHER" id="PTHR11118">
    <property type="entry name" value="RNA-SPLICING LIGASE RTCB HOMOLOG"/>
    <property type="match status" value="1"/>
</dbReference>
<dbReference type="EMBL" id="KL197713">
    <property type="protein sequence ID" value="KDQ60982.1"/>
    <property type="molecule type" value="Genomic_DNA"/>
</dbReference>
<dbReference type="GO" id="GO:0003972">
    <property type="term" value="F:RNA ligase (ATP) activity"/>
    <property type="evidence" value="ECO:0007669"/>
    <property type="project" value="TreeGrafter"/>
</dbReference>
<keyword evidence="3 10" id="KW-0479">Metal-binding</keyword>
<feature type="binding site" evidence="9">
    <location>
        <position position="376"/>
    </location>
    <ligand>
        <name>GMP</name>
        <dbReference type="ChEBI" id="CHEBI:58115"/>
    </ligand>
</feature>
<evidence type="ECO:0000256" key="6">
    <source>
        <dbReference type="ARBA" id="ARBA00023211"/>
    </source>
</evidence>
<dbReference type="InterPro" id="IPR001233">
    <property type="entry name" value="RtcB"/>
</dbReference>
<dbReference type="EC" id="6.5.1.8" evidence="1"/>
<organism evidence="11 12">
    <name type="scientific">Jaapia argillacea MUCL 33604</name>
    <dbReference type="NCBI Taxonomy" id="933084"/>
    <lineage>
        <taxon>Eukaryota</taxon>
        <taxon>Fungi</taxon>
        <taxon>Dikarya</taxon>
        <taxon>Basidiomycota</taxon>
        <taxon>Agaricomycotina</taxon>
        <taxon>Agaricomycetes</taxon>
        <taxon>Agaricomycetidae</taxon>
        <taxon>Jaapiales</taxon>
        <taxon>Jaapiaceae</taxon>
        <taxon>Jaapia</taxon>
    </lineage>
</organism>
<evidence type="ECO:0000256" key="8">
    <source>
        <dbReference type="PIRSR" id="PIRSR601233-1"/>
    </source>
</evidence>
<dbReference type="GO" id="GO:0046872">
    <property type="term" value="F:metal ion binding"/>
    <property type="evidence" value="ECO:0007669"/>
    <property type="project" value="UniProtKB-KW"/>
</dbReference>
<dbReference type="Pfam" id="PF01139">
    <property type="entry name" value="RtcB"/>
    <property type="match status" value="2"/>
</dbReference>
<feature type="binding site" evidence="10">
    <location>
        <position position="221"/>
    </location>
    <ligand>
        <name>Mn(2+)</name>
        <dbReference type="ChEBI" id="CHEBI:29035"/>
        <label>1</label>
    </ligand>
</feature>
<feature type="binding site" evidence="9">
    <location>
        <position position="470"/>
    </location>
    <ligand>
        <name>GMP</name>
        <dbReference type="ChEBI" id="CHEBI:58115"/>
    </ligand>
</feature>
<evidence type="ECO:0000256" key="5">
    <source>
        <dbReference type="ARBA" id="ARBA00023134"/>
    </source>
</evidence>
<dbReference type="PANTHER" id="PTHR11118:SF1">
    <property type="entry name" value="RNA-SPLICING LIGASE RTCB HOMOLOG"/>
    <property type="match status" value="1"/>
</dbReference>
<comment type="cofactor">
    <cofactor evidence="10">
        <name>Mn(2+)</name>
        <dbReference type="ChEBI" id="CHEBI:29035"/>
    </cofactor>
    <text evidence="10">Binds 2 manganese ions per subunit.</text>
</comment>
<dbReference type="Proteomes" id="UP000027265">
    <property type="component" value="Unassembled WGS sequence"/>
</dbReference>
<dbReference type="Gene3D" id="3.90.1860.10">
    <property type="entry name" value="tRNA-splicing ligase RtcB"/>
    <property type="match status" value="2"/>
</dbReference>
<dbReference type="STRING" id="933084.A0A067QBW9"/>
<protein>
    <recommendedName>
        <fullName evidence="1">3'-phosphate/5'-hydroxy nucleic acid ligase</fullName>
        <ecNumber evidence="1">6.5.1.8</ecNumber>
    </recommendedName>
</protein>
<evidence type="ECO:0000256" key="3">
    <source>
        <dbReference type="ARBA" id="ARBA00022723"/>
    </source>
</evidence>
<keyword evidence="12" id="KW-1185">Reference proteome</keyword>
<comment type="catalytic activity">
    <reaction evidence="7">
        <text>a 3'-end 3'-phospho-ribonucleotide-RNA + a 5'-end dephospho-ribonucleoside-RNA + GTP = a ribonucleotidyl-ribonucleotide-RNA + GMP + diphosphate</text>
        <dbReference type="Rhea" id="RHEA:68076"/>
        <dbReference type="Rhea" id="RHEA-COMP:10463"/>
        <dbReference type="Rhea" id="RHEA-COMP:13936"/>
        <dbReference type="Rhea" id="RHEA-COMP:17355"/>
        <dbReference type="ChEBI" id="CHEBI:33019"/>
        <dbReference type="ChEBI" id="CHEBI:37565"/>
        <dbReference type="ChEBI" id="CHEBI:58115"/>
        <dbReference type="ChEBI" id="CHEBI:83062"/>
        <dbReference type="ChEBI" id="CHEBI:138284"/>
        <dbReference type="ChEBI" id="CHEBI:173118"/>
        <dbReference type="EC" id="6.5.1.8"/>
    </reaction>
</comment>
<name>A0A067QBW9_9AGAM</name>
<dbReference type="AlphaFoldDB" id="A0A067QBW9"/>
<evidence type="ECO:0000256" key="4">
    <source>
        <dbReference type="ARBA" id="ARBA00022741"/>
    </source>
</evidence>
<dbReference type="SUPFAM" id="SSF103365">
    <property type="entry name" value="Hypothetical protein PH1602"/>
    <property type="match status" value="1"/>
</dbReference>
<feature type="binding site" evidence="9">
    <location>
        <begin position="220"/>
        <end position="224"/>
    </location>
    <ligand>
        <name>GMP</name>
        <dbReference type="ChEBI" id="CHEBI:58115"/>
    </ligand>
</feature>
<proteinExistence type="predicted"/>
<evidence type="ECO:0000256" key="2">
    <source>
        <dbReference type="ARBA" id="ARBA00022598"/>
    </source>
</evidence>
<keyword evidence="5 9" id="KW-0342">GTP-binding</keyword>
<dbReference type="InterPro" id="IPR017510">
    <property type="entry name" value="RtcB2"/>
</dbReference>
<dbReference type="InParanoid" id="A0A067QBW9"/>
<accession>A0A067QBW9</accession>
<evidence type="ECO:0000256" key="9">
    <source>
        <dbReference type="PIRSR" id="PIRSR601233-2"/>
    </source>
</evidence>
<sequence>MPSRVLTVILNTNHSKKFALLLQSTIGARDLILINAGNKFRVKALSLIYLQGGVVLSQDSDLTESVTRVWVSKGEPYVGPPANSSVSSNPGEVRIMAEKSYLDGSAVNQLRAVAALPGVKLAVGMPDLHPGNRFPIGCAIAAEGVYPALIGSDIGCGIALYHFSPPSRSSQNPNASRLASLLVGLDDPWPGSVAEWLARYGIERRSEFDEESLGTVGAGNHFAEICTIERIVDSEAAQTLDLQEGALYLLVHTGSRGLGGSILRSQTTSNANPYITNDSPALNSYLEEHDHAVKWAVANRDLVAHRIRECVFPSSPETPLPSLNDLGKIVDVTHNSVCKCELTVEGERQELWLHRKGAAPADRGIAPCPGSRGDFSWLLRPTGDGEYNALSLAHGAGRRHGRQVLHTFPKLPKSDLTTTSLGSEVICDNPDLLLEERPEAYKDVQCVVDDMEEQGACSGVAILRPVVTYKVRERRTAQR</sequence>
<keyword evidence="2" id="KW-0436">Ligase</keyword>
<dbReference type="GO" id="GO:0170057">
    <property type="term" value="F:RNA ligase (GTP) activity"/>
    <property type="evidence" value="ECO:0007669"/>
    <property type="project" value="UniProtKB-EC"/>
</dbReference>
<feature type="binding site" evidence="9">
    <location>
        <begin position="334"/>
        <end position="335"/>
    </location>
    <ligand>
        <name>GMP</name>
        <dbReference type="ChEBI" id="CHEBI:58115"/>
    </ligand>
</feature>
<keyword evidence="4 9" id="KW-0547">Nucleotide-binding</keyword>
<evidence type="ECO:0000313" key="12">
    <source>
        <dbReference type="Proteomes" id="UP000027265"/>
    </source>
</evidence>
<dbReference type="GO" id="GO:0006396">
    <property type="term" value="P:RNA processing"/>
    <property type="evidence" value="ECO:0007669"/>
    <property type="project" value="InterPro"/>
</dbReference>
<feature type="binding site" evidence="10">
    <location>
        <position position="252"/>
    </location>
    <ligand>
        <name>Mn(2+)</name>
        <dbReference type="ChEBI" id="CHEBI:29035"/>
        <label>2</label>
    </ligand>
</feature>
<evidence type="ECO:0000256" key="10">
    <source>
        <dbReference type="PIRSR" id="PIRSR601233-3"/>
    </source>
</evidence>
<dbReference type="GO" id="GO:0005525">
    <property type="term" value="F:GTP binding"/>
    <property type="evidence" value="ECO:0007669"/>
    <property type="project" value="UniProtKB-KW"/>
</dbReference>
<evidence type="ECO:0000256" key="1">
    <source>
        <dbReference type="ARBA" id="ARBA00012726"/>
    </source>
</evidence>
<feature type="binding site" evidence="10">
    <location>
        <position position="334"/>
    </location>
    <ligand>
        <name>Mn(2+)</name>
        <dbReference type="ChEBI" id="CHEBI:29035"/>
        <label>2</label>
    </ligand>
</feature>
<dbReference type="OrthoDB" id="10249697at2759"/>
<keyword evidence="6 10" id="KW-0464">Manganese</keyword>
<feature type="binding site" evidence="9">
    <location>
        <begin position="394"/>
        <end position="397"/>
    </location>
    <ligand>
        <name>GMP</name>
        <dbReference type="ChEBI" id="CHEBI:58115"/>
    </ligand>
</feature>
<evidence type="ECO:0000256" key="7">
    <source>
        <dbReference type="ARBA" id="ARBA00047746"/>
    </source>
</evidence>
<gene>
    <name evidence="11" type="ORF">JAAARDRAFT_191106</name>
</gene>
<dbReference type="InterPro" id="IPR036025">
    <property type="entry name" value="RtcB-like_sf"/>
</dbReference>
<dbReference type="NCBIfam" id="TIGR03073">
    <property type="entry name" value="release_rtcB"/>
    <property type="match status" value="1"/>
</dbReference>